<dbReference type="EMBL" id="BDUD01000002">
    <property type="protein sequence ID" value="GBG23247.1"/>
    <property type="molecule type" value="Genomic_DNA"/>
</dbReference>
<feature type="region of interest" description="Disordered" evidence="1">
    <location>
        <begin position="1"/>
        <end position="22"/>
    </location>
</feature>
<keyword evidence="3" id="KW-1185">Reference proteome</keyword>
<accession>A0A2R5FWY0</accession>
<sequence>MRIADLSPKRAGEAGEEEKQGGRKYLSCSEGVSVAPKFIYEKEKIFFTRHIVRGKKRPYLKPLTLVVGFAPPAPQPPLLKNCFLGSPMD</sequence>
<proteinExistence type="predicted"/>
<name>A0A2R5FWY0_NOSCO</name>
<feature type="compositionally biased region" description="Basic and acidic residues" evidence="1">
    <location>
        <begin position="7"/>
        <end position="21"/>
    </location>
</feature>
<gene>
    <name evidence="2" type="ORF">NIES4072_69590</name>
</gene>
<dbReference type="Proteomes" id="UP000245124">
    <property type="component" value="Unassembled WGS sequence"/>
</dbReference>
<reference evidence="2 3" key="1">
    <citation type="submission" date="2017-06" db="EMBL/GenBank/DDBJ databases">
        <title>Genome sequencing of cyanobaciteial culture collection at National Institute for Environmental Studies (NIES).</title>
        <authorList>
            <person name="Hirose Y."/>
            <person name="Shimura Y."/>
            <person name="Fujisawa T."/>
            <person name="Nakamura Y."/>
            <person name="Kawachi M."/>
        </authorList>
    </citation>
    <scope>NUCLEOTIDE SEQUENCE [LARGE SCALE GENOMIC DNA]</scope>
    <source>
        <strain evidence="2 3">NIES-4072</strain>
    </source>
</reference>
<comment type="caution">
    <text evidence="2">The sequence shown here is derived from an EMBL/GenBank/DDBJ whole genome shotgun (WGS) entry which is preliminary data.</text>
</comment>
<evidence type="ECO:0000313" key="2">
    <source>
        <dbReference type="EMBL" id="GBG23247.1"/>
    </source>
</evidence>
<organism evidence="2 3">
    <name type="scientific">Nostoc commune NIES-4072</name>
    <dbReference type="NCBI Taxonomy" id="2005467"/>
    <lineage>
        <taxon>Bacteria</taxon>
        <taxon>Bacillati</taxon>
        <taxon>Cyanobacteriota</taxon>
        <taxon>Cyanophyceae</taxon>
        <taxon>Nostocales</taxon>
        <taxon>Nostocaceae</taxon>
        <taxon>Nostoc</taxon>
    </lineage>
</organism>
<evidence type="ECO:0000256" key="1">
    <source>
        <dbReference type="SAM" id="MobiDB-lite"/>
    </source>
</evidence>
<protein>
    <submittedName>
        <fullName evidence="2">Uncharacterized protein</fullName>
    </submittedName>
</protein>
<dbReference type="AlphaFoldDB" id="A0A2R5FWY0"/>
<evidence type="ECO:0000313" key="3">
    <source>
        <dbReference type="Proteomes" id="UP000245124"/>
    </source>
</evidence>